<organism evidence="2 3">
    <name type="scientific">Pilimelia columellifera subsp. columellifera</name>
    <dbReference type="NCBI Taxonomy" id="706583"/>
    <lineage>
        <taxon>Bacteria</taxon>
        <taxon>Bacillati</taxon>
        <taxon>Actinomycetota</taxon>
        <taxon>Actinomycetes</taxon>
        <taxon>Micromonosporales</taxon>
        <taxon>Micromonosporaceae</taxon>
        <taxon>Pilimelia</taxon>
    </lineage>
</organism>
<evidence type="ECO:0000313" key="2">
    <source>
        <dbReference type="EMBL" id="GAA2533549.1"/>
    </source>
</evidence>
<reference evidence="3" key="1">
    <citation type="journal article" date="2019" name="Int. J. Syst. Evol. Microbiol.">
        <title>The Global Catalogue of Microorganisms (GCM) 10K type strain sequencing project: providing services to taxonomists for standard genome sequencing and annotation.</title>
        <authorList>
            <consortium name="The Broad Institute Genomics Platform"/>
            <consortium name="The Broad Institute Genome Sequencing Center for Infectious Disease"/>
            <person name="Wu L."/>
            <person name="Ma J."/>
        </authorList>
    </citation>
    <scope>NUCLEOTIDE SEQUENCE [LARGE SCALE GENOMIC DNA]</scope>
    <source>
        <strain evidence="3">JCM 3367</strain>
    </source>
</reference>
<keyword evidence="3" id="KW-1185">Reference proteome</keyword>
<evidence type="ECO:0008006" key="4">
    <source>
        <dbReference type="Google" id="ProtNLM"/>
    </source>
</evidence>
<proteinExistence type="predicted"/>
<feature type="compositionally biased region" description="Basic and acidic residues" evidence="1">
    <location>
        <begin position="23"/>
        <end position="32"/>
    </location>
</feature>
<feature type="compositionally biased region" description="Low complexity" evidence="1">
    <location>
        <begin position="8"/>
        <end position="21"/>
    </location>
</feature>
<feature type="region of interest" description="Disordered" evidence="1">
    <location>
        <begin position="1"/>
        <end position="51"/>
    </location>
</feature>
<dbReference type="EMBL" id="BAAARY010000053">
    <property type="protein sequence ID" value="GAA2533549.1"/>
    <property type="molecule type" value="Genomic_DNA"/>
</dbReference>
<name>A0ABP6B2E7_9ACTN</name>
<evidence type="ECO:0000313" key="3">
    <source>
        <dbReference type="Proteomes" id="UP001499978"/>
    </source>
</evidence>
<comment type="caution">
    <text evidence="2">The sequence shown here is derived from an EMBL/GenBank/DDBJ whole genome shotgun (WGS) entry which is preliminary data.</text>
</comment>
<evidence type="ECO:0000256" key="1">
    <source>
        <dbReference type="SAM" id="MobiDB-lite"/>
    </source>
</evidence>
<dbReference type="Proteomes" id="UP001499978">
    <property type="component" value="Unassembled WGS sequence"/>
</dbReference>
<protein>
    <recommendedName>
        <fullName evidence="4">SMP domain-containing protein</fullName>
    </recommendedName>
</protein>
<accession>A0ABP6B2E7</accession>
<gene>
    <name evidence="2" type="ORF">GCM10010201_36200</name>
</gene>
<sequence length="51" mass="4901">MTAAPLTASSGAAVARAAQAGKKSQDDRDGAHLRATGGQVPNLPAGSPTDG</sequence>